<evidence type="ECO:0000313" key="3">
    <source>
        <dbReference type="EnsemblProtists" id="EKX47324"/>
    </source>
</evidence>
<keyword evidence="4" id="KW-1185">Reference proteome</keyword>
<reference evidence="4" key="2">
    <citation type="submission" date="2012-11" db="EMBL/GenBank/DDBJ databases">
        <authorList>
            <person name="Kuo A."/>
            <person name="Curtis B.A."/>
            <person name="Tanifuji G."/>
            <person name="Burki F."/>
            <person name="Gruber A."/>
            <person name="Irimia M."/>
            <person name="Maruyama S."/>
            <person name="Arias M.C."/>
            <person name="Ball S.G."/>
            <person name="Gile G.H."/>
            <person name="Hirakawa Y."/>
            <person name="Hopkins J.F."/>
            <person name="Rensing S.A."/>
            <person name="Schmutz J."/>
            <person name="Symeonidi A."/>
            <person name="Elias M."/>
            <person name="Eveleigh R.J."/>
            <person name="Herman E.K."/>
            <person name="Klute M.J."/>
            <person name="Nakayama T."/>
            <person name="Obornik M."/>
            <person name="Reyes-Prieto A."/>
            <person name="Armbrust E.V."/>
            <person name="Aves S.J."/>
            <person name="Beiko R.G."/>
            <person name="Coutinho P."/>
            <person name="Dacks J.B."/>
            <person name="Durnford D.G."/>
            <person name="Fast N.M."/>
            <person name="Green B.R."/>
            <person name="Grisdale C."/>
            <person name="Hempe F."/>
            <person name="Henrissat B."/>
            <person name="Hoppner M.P."/>
            <person name="Ishida K.-I."/>
            <person name="Kim E."/>
            <person name="Koreny L."/>
            <person name="Kroth P.G."/>
            <person name="Liu Y."/>
            <person name="Malik S.-B."/>
            <person name="Maier U.G."/>
            <person name="McRose D."/>
            <person name="Mock T."/>
            <person name="Neilson J.A."/>
            <person name="Onodera N.T."/>
            <person name="Poole A.M."/>
            <person name="Pritham E.J."/>
            <person name="Richards T.A."/>
            <person name="Rocap G."/>
            <person name="Roy S.W."/>
            <person name="Sarai C."/>
            <person name="Schaack S."/>
            <person name="Shirato S."/>
            <person name="Slamovits C.H."/>
            <person name="Spencer D.F."/>
            <person name="Suzuki S."/>
            <person name="Worden A.Z."/>
            <person name="Zauner S."/>
            <person name="Barry K."/>
            <person name="Bell C."/>
            <person name="Bharti A.K."/>
            <person name="Crow J.A."/>
            <person name="Grimwood J."/>
            <person name="Kramer R."/>
            <person name="Lindquist E."/>
            <person name="Lucas S."/>
            <person name="Salamov A."/>
            <person name="McFadden G.I."/>
            <person name="Lane C.E."/>
            <person name="Keeling P.J."/>
            <person name="Gray M.W."/>
            <person name="Grigoriev I.V."/>
            <person name="Archibald J.M."/>
        </authorList>
    </citation>
    <scope>NUCLEOTIDE SEQUENCE</scope>
    <source>
        <strain evidence="4">CCMP2712</strain>
    </source>
</reference>
<protein>
    <submittedName>
        <fullName evidence="2 3">Uncharacterized protein</fullName>
    </submittedName>
</protein>
<gene>
    <name evidence="2" type="ORF">GUITHDRAFT_152080</name>
</gene>
<evidence type="ECO:0000313" key="4">
    <source>
        <dbReference type="Proteomes" id="UP000011087"/>
    </source>
</evidence>
<organism evidence="2">
    <name type="scientific">Guillardia theta (strain CCMP2712)</name>
    <name type="common">Cryptophyte</name>
    <dbReference type="NCBI Taxonomy" id="905079"/>
    <lineage>
        <taxon>Eukaryota</taxon>
        <taxon>Cryptophyceae</taxon>
        <taxon>Pyrenomonadales</taxon>
        <taxon>Geminigeraceae</taxon>
        <taxon>Guillardia</taxon>
    </lineage>
</organism>
<reference evidence="2 4" key="1">
    <citation type="journal article" date="2012" name="Nature">
        <title>Algal genomes reveal evolutionary mosaicism and the fate of nucleomorphs.</title>
        <authorList>
            <consortium name="DOE Joint Genome Institute"/>
            <person name="Curtis B.A."/>
            <person name="Tanifuji G."/>
            <person name="Burki F."/>
            <person name="Gruber A."/>
            <person name="Irimia M."/>
            <person name="Maruyama S."/>
            <person name="Arias M.C."/>
            <person name="Ball S.G."/>
            <person name="Gile G.H."/>
            <person name="Hirakawa Y."/>
            <person name="Hopkins J.F."/>
            <person name="Kuo A."/>
            <person name="Rensing S.A."/>
            <person name="Schmutz J."/>
            <person name="Symeonidi A."/>
            <person name="Elias M."/>
            <person name="Eveleigh R.J."/>
            <person name="Herman E.K."/>
            <person name="Klute M.J."/>
            <person name="Nakayama T."/>
            <person name="Obornik M."/>
            <person name="Reyes-Prieto A."/>
            <person name="Armbrust E.V."/>
            <person name="Aves S.J."/>
            <person name="Beiko R.G."/>
            <person name="Coutinho P."/>
            <person name="Dacks J.B."/>
            <person name="Durnford D.G."/>
            <person name="Fast N.M."/>
            <person name="Green B.R."/>
            <person name="Grisdale C.J."/>
            <person name="Hempel F."/>
            <person name="Henrissat B."/>
            <person name="Hoppner M.P."/>
            <person name="Ishida K."/>
            <person name="Kim E."/>
            <person name="Koreny L."/>
            <person name="Kroth P.G."/>
            <person name="Liu Y."/>
            <person name="Malik S.B."/>
            <person name="Maier U.G."/>
            <person name="McRose D."/>
            <person name="Mock T."/>
            <person name="Neilson J.A."/>
            <person name="Onodera N.T."/>
            <person name="Poole A.M."/>
            <person name="Pritham E.J."/>
            <person name="Richards T.A."/>
            <person name="Rocap G."/>
            <person name="Roy S.W."/>
            <person name="Sarai C."/>
            <person name="Schaack S."/>
            <person name="Shirato S."/>
            <person name="Slamovits C.H."/>
            <person name="Spencer D.F."/>
            <person name="Suzuki S."/>
            <person name="Worden A.Z."/>
            <person name="Zauner S."/>
            <person name="Barry K."/>
            <person name="Bell C."/>
            <person name="Bharti A.K."/>
            <person name="Crow J.A."/>
            <person name="Grimwood J."/>
            <person name="Kramer R."/>
            <person name="Lindquist E."/>
            <person name="Lucas S."/>
            <person name="Salamov A."/>
            <person name="McFadden G.I."/>
            <person name="Lane C.E."/>
            <person name="Keeling P.J."/>
            <person name="Gray M.W."/>
            <person name="Grigoriev I.V."/>
            <person name="Archibald J.M."/>
        </authorList>
    </citation>
    <scope>NUCLEOTIDE SEQUENCE</scope>
    <source>
        <strain evidence="2 4">CCMP2712</strain>
    </source>
</reference>
<dbReference type="EnsemblProtists" id="EKX47324">
    <property type="protein sequence ID" value="EKX47324"/>
    <property type="gene ID" value="GUITHDRAFT_152080"/>
</dbReference>
<reference evidence="3" key="3">
    <citation type="submission" date="2015-06" db="UniProtKB">
        <authorList>
            <consortium name="EnsemblProtists"/>
        </authorList>
    </citation>
    <scope>IDENTIFICATION</scope>
</reference>
<proteinExistence type="predicted"/>
<dbReference type="Proteomes" id="UP000011087">
    <property type="component" value="Unassembled WGS sequence"/>
</dbReference>
<accession>L1JGR9</accession>
<dbReference type="InterPro" id="IPR008855">
    <property type="entry name" value="TRAP-delta"/>
</dbReference>
<dbReference type="GeneID" id="17304040"/>
<keyword evidence="1" id="KW-0732">Signal</keyword>
<name>L1JGR9_GUITC</name>
<dbReference type="RefSeq" id="XP_005834304.1">
    <property type="nucleotide sequence ID" value="XM_005834247.1"/>
</dbReference>
<feature type="signal peptide" evidence="1">
    <location>
        <begin position="1"/>
        <end position="21"/>
    </location>
</feature>
<dbReference type="HOGENOM" id="CLU_1513339_0_0_1"/>
<evidence type="ECO:0000256" key="1">
    <source>
        <dbReference type="SAM" id="SignalP"/>
    </source>
</evidence>
<dbReference type="GO" id="GO:0016020">
    <property type="term" value="C:membrane"/>
    <property type="evidence" value="ECO:0007669"/>
    <property type="project" value="InterPro"/>
</dbReference>
<dbReference type="KEGG" id="gtt:GUITHDRAFT_152080"/>
<dbReference type="AlphaFoldDB" id="L1JGR9"/>
<dbReference type="Pfam" id="PF05404">
    <property type="entry name" value="TRAP-delta"/>
    <property type="match status" value="1"/>
</dbReference>
<sequence>MRAALPCLLMALALLAHCAEAAPCSSSDVSIVQDSAYTDMATTFIPTRAGVEEDKTAVFITNFRLFCKSEQVKDVNVKASVSFRSGSGSYTVQPKLSNVAVLKDESGSYQVSFTIPERSMQSGEYKVDVFFVGESSPAASISLFHSVPIISGRHMEFLATIVLFFQAYYISGQFKTSQ</sequence>
<dbReference type="GO" id="GO:0005783">
    <property type="term" value="C:endoplasmic reticulum"/>
    <property type="evidence" value="ECO:0007669"/>
    <property type="project" value="InterPro"/>
</dbReference>
<dbReference type="PaxDb" id="55529-EKX47324"/>
<feature type="chain" id="PRO_5008771326" evidence="1">
    <location>
        <begin position="22"/>
        <end position="178"/>
    </location>
</feature>
<evidence type="ECO:0000313" key="2">
    <source>
        <dbReference type="EMBL" id="EKX47324.1"/>
    </source>
</evidence>
<dbReference type="EMBL" id="JH992990">
    <property type="protein sequence ID" value="EKX47324.1"/>
    <property type="molecule type" value="Genomic_DNA"/>
</dbReference>